<evidence type="ECO:0000256" key="4">
    <source>
        <dbReference type="ARBA" id="ARBA00023136"/>
    </source>
</evidence>
<dbReference type="Proteomes" id="UP000094828">
    <property type="component" value="Unassembled WGS sequence"/>
</dbReference>
<dbReference type="EMBL" id="LYDR01000063">
    <property type="protein sequence ID" value="ODA32822.1"/>
    <property type="molecule type" value="Genomic_DNA"/>
</dbReference>
<keyword evidence="2" id="KW-1134">Transmembrane beta strand</keyword>
<keyword evidence="4" id="KW-0472">Membrane</keyword>
<dbReference type="OrthoDB" id="581172at2"/>
<name>A0A1C3EHV5_9PLAN</name>
<feature type="compositionally biased region" description="Polar residues" evidence="6">
    <location>
        <begin position="105"/>
        <end position="124"/>
    </location>
</feature>
<feature type="region of interest" description="Disordered" evidence="6">
    <location>
        <begin position="41"/>
        <end position="83"/>
    </location>
</feature>
<reference evidence="8 9" key="1">
    <citation type="submission" date="2016-05" db="EMBL/GenBank/DDBJ databases">
        <title>Genomic and physiological characterization of Planctopirus sp. isolated from fresh water lake.</title>
        <authorList>
            <person name="Subhash Y."/>
            <person name="Ramana C."/>
        </authorList>
    </citation>
    <scope>NUCLEOTIDE SEQUENCE [LARGE SCALE GENOMIC DNA]</scope>
    <source>
        <strain evidence="8 9">JC280</strain>
    </source>
</reference>
<dbReference type="AlphaFoldDB" id="A0A1C3EHV5"/>
<dbReference type="PANTHER" id="PTHR30026">
    <property type="entry name" value="OUTER MEMBRANE PROTEIN TOLC"/>
    <property type="match status" value="1"/>
</dbReference>
<dbReference type="SUPFAM" id="SSF56954">
    <property type="entry name" value="Outer membrane efflux proteins (OEP)"/>
    <property type="match status" value="1"/>
</dbReference>
<evidence type="ECO:0000256" key="7">
    <source>
        <dbReference type="SAM" id="SignalP"/>
    </source>
</evidence>
<keyword evidence="5" id="KW-0998">Cell outer membrane</keyword>
<proteinExistence type="predicted"/>
<dbReference type="GO" id="GO:0009279">
    <property type="term" value="C:cell outer membrane"/>
    <property type="evidence" value="ECO:0007669"/>
    <property type="project" value="UniProtKB-SubCell"/>
</dbReference>
<evidence type="ECO:0000313" key="8">
    <source>
        <dbReference type="EMBL" id="ODA32822.1"/>
    </source>
</evidence>
<dbReference type="Gene3D" id="1.20.1600.10">
    <property type="entry name" value="Outer membrane efflux proteins (OEP)"/>
    <property type="match status" value="1"/>
</dbReference>
<evidence type="ECO:0000313" key="9">
    <source>
        <dbReference type="Proteomes" id="UP000094828"/>
    </source>
</evidence>
<dbReference type="InterPro" id="IPR051906">
    <property type="entry name" value="TolC-like"/>
</dbReference>
<dbReference type="PANTHER" id="PTHR30026:SF21">
    <property type="entry name" value="SLR1270 PROTEIN"/>
    <property type="match status" value="1"/>
</dbReference>
<comment type="caution">
    <text evidence="8">The sequence shown here is derived from an EMBL/GenBank/DDBJ whole genome shotgun (WGS) entry which is preliminary data.</text>
</comment>
<feature type="signal peptide" evidence="7">
    <location>
        <begin position="1"/>
        <end position="22"/>
    </location>
</feature>
<comment type="subcellular location">
    <subcellularLocation>
        <location evidence="1">Cell outer membrane</location>
    </subcellularLocation>
</comment>
<dbReference type="PROSITE" id="PS51257">
    <property type="entry name" value="PROKAR_LIPOPROTEIN"/>
    <property type="match status" value="1"/>
</dbReference>
<evidence type="ECO:0000256" key="3">
    <source>
        <dbReference type="ARBA" id="ARBA00022692"/>
    </source>
</evidence>
<dbReference type="GO" id="GO:1990281">
    <property type="term" value="C:efflux pump complex"/>
    <property type="evidence" value="ECO:0007669"/>
    <property type="project" value="TreeGrafter"/>
</dbReference>
<feature type="compositionally biased region" description="Polar residues" evidence="6">
    <location>
        <begin position="60"/>
        <end position="69"/>
    </location>
</feature>
<keyword evidence="7" id="KW-0732">Signal</keyword>
<gene>
    <name evidence="8" type="ORF">A6X21_21130</name>
</gene>
<accession>A0A1C3EHV5</accession>
<evidence type="ECO:0000256" key="5">
    <source>
        <dbReference type="ARBA" id="ARBA00023237"/>
    </source>
</evidence>
<feature type="region of interest" description="Disordered" evidence="6">
    <location>
        <begin position="105"/>
        <end position="136"/>
    </location>
</feature>
<protein>
    <recommendedName>
        <fullName evidence="10">Transporter</fullName>
    </recommendedName>
</protein>
<evidence type="ECO:0000256" key="2">
    <source>
        <dbReference type="ARBA" id="ARBA00022452"/>
    </source>
</evidence>
<feature type="region of interest" description="Disordered" evidence="6">
    <location>
        <begin position="142"/>
        <end position="161"/>
    </location>
</feature>
<sequence>MTRSGQAWMLVGCLVIAGCSTARTSVVRSISPASSSVEKSTVANHKISEETTTGKETSSRYTTSKTTLPPETPDDQVPADETSSTIQLANSEVQDAETLGAVTTASEQTAALQEASSSSGQVSTPPAGGGDEFMEGSLLPGRIRQEIPPSPGNADEIPIAGDERVSPPLVLTSVIDSVYMSFPLLRNALYGRNIANGANLAAQGAFDLKLNADLNNQPLGYYQTYRNGFDIAQPVLQNGGEVIAGYRAGRGNFEPWYGNRQTNDGGEFMAGLAIPLLQNRAIDKRRAELWITQVGQSKVEPEIKTQLLQFIRDSTIAYWEWVAAGQGLRVARELQALALDRDQQIRATVQEGDRPESDIIDNQRLIVARQVKLIEAEQKLQSSAVKLSLYLRDAAGNPFIPPNSMLPARFPTPMLVTPEVLEADIAFATSRRPELLALDFDRQQLSIELLRAQNELLPTLGAHVLATKDVGGPTSSINDKGPFQGEAGLQFTVPLQRRNANGKIMMVEGKLAQNMAKRQFTADKISVEVRTAVIALENAYRAIGQASASVRLNEEMQRFETIRLNEGASDLLRLNLREQATFDARVQEVLALLGYFAAEADYKAATAAELPEEILAPAN</sequence>
<dbReference type="GO" id="GO:0015288">
    <property type="term" value="F:porin activity"/>
    <property type="evidence" value="ECO:0007669"/>
    <property type="project" value="TreeGrafter"/>
</dbReference>
<evidence type="ECO:0000256" key="1">
    <source>
        <dbReference type="ARBA" id="ARBA00004442"/>
    </source>
</evidence>
<organism evidence="8 9">
    <name type="scientific">Planctopirus hydrillae</name>
    <dbReference type="NCBI Taxonomy" id="1841610"/>
    <lineage>
        <taxon>Bacteria</taxon>
        <taxon>Pseudomonadati</taxon>
        <taxon>Planctomycetota</taxon>
        <taxon>Planctomycetia</taxon>
        <taxon>Planctomycetales</taxon>
        <taxon>Planctomycetaceae</taxon>
        <taxon>Planctopirus</taxon>
    </lineage>
</organism>
<evidence type="ECO:0000256" key="6">
    <source>
        <dbReference type="SAM" id="MobiDB-lite"/>
    </source>
</evidence>
<keyword evidence="9" id="KW-1185">Reference proteome</keyword>
<dbReference type="GO" id="GO:0015562">
    <property type="term" value="F:efflux transmembrane transporter activity"/>
    <property type="evidence" value="ECO:0007669"/>
    <property type="project" value="InterPro"/>
</dbReference>
<dbReference type="STRING" id="1841610.A6X21_21130"/>
<feature type="chain" id="PRO_5008673102" description="Transporter" evidence="7">
    <location>
        <begin position="23"/>
        <end position="619"/>
    </location>
</feature>
<keyword evidence="3" id="KW-0812">Transmembrane</keyword>
<evidence type="ECO:0008006" key="10">
    <source>
        <dbReference type="Google" id="ProtNLM"/>
    </source>
</evidence>